<name>A0A232M1S9_9EURO</name>
<dbReference type="InterPro" id="IPR013877">
    <property type="entry name" value="YAP-bd/ALF4/Glomulin"/>
</dbReference>
<evidence type="ECO:0000256" key="1">
    <source>
        <dbReference type="SAM" id="MobiDB-lite"/>
    </source>
</evidence>
<dbReference type="AlphaFoldDB" id="A0A232M1S9"/>
<organism evidence="2 3">
    <name type="scientific">Elaphomyces granulatus</name>
    <dbReference type="NCBI Taxonomy" id="519963"/>
    <lineage>
        <taxon>Eukaryota</taxon>
        <taxon>Fungi</taxon>
        <taxon>Dikarya</taxon>
        <taxon>Ascomycota</taxon>
        <taxon>Pezizomycotina</taxon>
        <taxon>Eurotiomycetes</taxon>
        <taxon>Eurotiomycetidae</taxon>
        <taxon>Eurotiales</taxon>
        <taxon>Elaphomycetaceae</taxon>
        <taxon>Elaphomyces</taxon>
    </lineage>
</organism>
<dbReference type="PANTHER" id="PTHR28020:SF1">
    <property type="entry name" value="YAP1-BINDING PROTEIN 1-RELATED"/>
    <property type="match status" value="1"/>
</dbReference>
<sequence>MAEEEEDPIVQALPPATDYLTYLTLLEYQLTPSRLPILHKVLQNEVLTTNIGWDLVQLLLPMLPESQECLHDVARFGNPREVILRVSDALNGLQPEEGEDEYERTKKDDLEPKVESTLGSGSKQHLPRHIMQFNCLLAMLSVLHSRIKTKYPSRFITTSLQAALEAYTLMPTNETTAALLEFFRDLSPLKRPALPPRGTSESSVVRLSEVSAPDPEAETSSLPSSSYDQEISKKLLQFGLIELLKSYLLNLTNSTDSGVDWTPRLLEKLQPQLHIPSIPSKTDMYAAATSLKERDMIVGKITALSRDFGIDENDLLRIASLPADQQLSLLDFDELPKSVDDILLERHGSLLLLAARLVMTVLFSEQNTLQITVFPELADIFSNFIGSRRSTDGVSLEQPQILLDSLLALVVISIQKPIERAENDQQYEDFVLTLTACCCRQAYNRIRRIPATIVHSHPSPLARFKLIQNALAKSELLYAKESAIGWLKDEILTEKAREAGGADAVAADSVAENDVFTDPHYFSVLSPLLFNPSDISLNTSSGIVSSWLKFTQSLFPSIHAALSLYYILISSESLRKRLKLEDSYPDFCSKFLTPLKSLCHEFECGQGQIEAAVGEEMCGIGMARSIGLISHLITRLEDAFEYLMMANRQRRYNGEH</sequence>
<dbReference type="Pfam" id="PF08568">
    <property type="entry name" value="Kinetochor_Ybp2"/>
    <property type="match status" value="1"/>
</dbReference>
<dbReference type="InterPro" id="IPR040347">
    <property type="entry name" value="YBP1/2"/>
</dbReference>
<feature type="compositionally biased region" description="Basic and acidic residues" evidence="1">
    <location>
        <begin position="103"/>
        <end position="114"/>
    </location>
</feature>
<accession>A0A232M1S9</accession>
<feature type="region of interest" description="Disordered" evidence="1">
    <location>
        <begin position="96"/>
        <end position="122"/>
    </location>
</feature>
<proteinExistence type="predicted"/>
<protein>
    <recommendedName>
        <fullName evidence="4">DUF1760-domain-containing protein</fullName>
    </recommendedName>
</protein>
<reference evidence="2 3" key="1">
    <citation type="journal article" date="2015" name="Environ. Microbiol.">
        <title>Metagenome sequence of Elaphomyces granulatus from sporocarp tissue reveals Ascomycota ectomycorrhizal fingerprints of genome expansion and a Proteobacteria-rich microbiome.</title>
        <authorList>
            <person name="Quandt C.A."/>
            <person name="Kohler A."/>
            <person name="Hesse C.N."/>
            <person name="Sharpton T.J."/>
            <person name="Martin F."/>
            <person name="Spatafora J.W."/>
        </authorList>
    </citation>
    <scope>NUCLEOTIDE SEQUENCE [LARGE SCALE GENOMIC DNA]</scope>
    <source>
        <strain evidence="2 3">OSC145934</strain>
    </source>
</reference>
<gene>
    <name evidence="2" type="ORF">Egran_01913</name>
</gene>
<evidence type="ECO:0000313" key="3">
    <source>
        <dbReference type="Proteomes" id="UP000243515"/>
    </source>
</evidence>
<evidence type="ECO:0000313" key="2">
    <source>
        <dbReference type="EMBL" id="OXV10326.1"/>
    </source>
</evidence>
<dbReference type="PANTHER" id="PTHR28020">
    <property type="entry name" value="YAP1-BINDING PROTEIN 1-RELATED"/>
    <property type="match status" value="1"/>
</dbReference>
<dbReference type="EMBL" id="NPHW01002995">
    <property type="protein sequence ID" value="OXV10326.1"/>
    <property type="molecule type" value="Genomic_DNA"/>
</dbReference>
<dbReference type="OrthoDB" id="5396786at2759"/>
<dbReference type="GO" id="GO:0034599">
    <property type="term" value="P:cellular response to oxidative stress"/>
    <property type="evidence" value="ECO:0007669"/>
    <property type="project" value="InterPro"/>
</dbReference>
<dbReference type="Proteomes" id="UP000243515">
    <property type="component" value="Unassembled WGS sequence"/>
</dbReference>
<feature type="region of interest" description="Disordered" evidence="1">
    <location>
        <begin position="192"/>
        <end position="225"/>
    </location>
</feature>
<keyword evidence="3" id="KW-1185">Reference proteome</keyword>
<comment type="caution">
    <text evidence="2">The sequence shown here is derived from an EMBL/GenBank/DDBJ whole genome shotgun (WGS) entry which is preliminary data.</text>
</comment>
<evidence type="ECO:0008006" key="4">
    <source>
        <dbReference type="Google" id="ProtNLM"/>
    </source>
</evidence>
<dbReference type="GO" id="GO:0005737">
    <property type="term" value="C:cytoplasm"/>
    <property type="evidence" value="ECO:0007669"/>
    <property type="project" value="TreeGrafter"/>
</dbReference>
<feature type="compositionally biased region" description="Low complexity" evidence="1">
    <location>
        <begin position="200"/>
        <end position="211"/>
    </location>
</feature>